<dbReference type="KEGG" id="brq:CIT40_15415"/>
<sequence length="113" mass="12996">MLQAFQRFEDSKMPEVPDRLAPTDGLTNSKMRFSGLDLWESGEQIIRFEIDDESRHRVGTFSIEVGSRPTGNADMVIADGHAKMRDVLRQWLHEVDKLEQFYRSQATRRAGPS</sequence>
<gene>
    <name evidence="2" type="ORF">CIT40_15415</name>
</gene>
<dbReference type="AlphaFoldDB" id="A0A2U8PU64"/>
<dbReference type="EMBL" id="CP029426">
    <property type="protein sequence ID" value="AWM01284.1"/>
    <property type="molecule type" value="Genomic_DNA"/>
</dbReference>
<name>A0A2U8PU64_9BRAD</name>
<protein>
    <submittedName>
        <fullName evidence="2">Uncharacterized protein</fullName>
    </submittedName>
</protein>
<feature type="compositionally biased region" description="Basic and acidic residues" evidence="1">
    <location>
        <begin position="7"/>
        <end position="18"/>
    </location>
</feature>
<keyword evidence="3" id="KW-1185">Reference proteome</keyword>
<evidence type="ECO:0000313" key="2">
    <source>
        <dbReference type="EMBL" id="AWM01284.1"/>
    </source>
</evidence>
<accession>A0A2U8PU64</accession>
<dbReference type="Proteomes" id="UP000215884">
    <property type="component" value="Chromosome"/>
</dbReference>
<organism evidence="2 3">
    <name type="scientific">Bradyrhizobium amphicarpaeae</name>
    <dbReference type="NCBI Taxonomy" id="1404768"/>
    <lineage>
        <taxon>Bacteria</taxon>
        <taxon>Pseudomonadati</taxon>
        <taxon>Pseudomonadota</taxon>
        <taxon>Alphaproteobacteria</taxon>
        <taxon>Hyphomicrobiales</taxon>
        <taxon>Nitrobacteraceae</taxon>
        <taxon>Bradyrhizobium</taxon>
    </lineage>
</organism>
<evidence type="ECO:0000256" key="1">
    <source>
        <dbReference type="SAM" id="MobiDB-lite"/>
    </source>
</evidence>
<reference evidence="2 3" key="2">
    <citation type="journal article" date="2019" name="Int. J. Syst. Evol. Microbiol.">
        <title>Description and complete genome sequence of Bradyrhizobium amphicarpaeae sp. nov., harbouring photosystem and nitrogen-fixation genes.</title>
        <authorList>
            <person name="Bromfield E.S.P."/>
            <person name="Cloutier S."/>
            <person name="Nguyen H.D.T."/>
        </authorList>
    </citation>
    <scope>NUCLEOTIDE SEQUENCE [LARGE SCALE GENOMIC DNA]</scope>
    <source>
        <strain evidence="2 3">39S1MB</strain>
    </source>
</reference>
<proteinExistence type="predicted"/>
<evidence type="ECO:0000313" key="3">
    <source>
        <dbReference type="Proteomes" id="UP000215884"/>
    </source>
</evidence>
<feature type="region of interest" description="Disordered" evidence="1">
    <location>
        <begin position="1"/>
        <end position="25"/>
    </location>
</feature>
<reference evidence="2 3" key="1">
    <citation type="journal article" date="2017" name="Syst. Appl. Microbiol.">
        <title>Soybeans inoculated with root zone soils of Canadian native legumes harbour diverse and novel Bradyrhizobium spp. that possess agricultural potential.</title>
        <authorList>
            <person name="Bromfield E.S.P."/>
            <person name="Cloutier S."/>
            <person name="Tambong J.T."/>
            <person name="Tran Thi T.V."/>
        </authorList>
    </citation>
    <scope>NUCLEOTIDE SEQUENCE [LARGE SCALE GENOMIC DNA]</scope>
    <source>
        <strain evidence="2 3">39S1MB</strain>
    </source>
</reference>